<dbReference type="AlphaFoldDB" id="A0AAD9F480"/>
<keyword evidence="8" id="KW-0807">Transducer</keyword>
<organism evidence="11 12">
    <name type="scientific">Dissostichus eleginoides</name>
    <name type="common">Patagonian toothfish</name>
    <name type="synonym">Dissostichus amissus</name>
    <dbReference type="NCBI Taxonomy" id="100907"/>
    <lineage>
        <taxon>Eukaryota</taxon>
        <taxon>Metazoa</taxon>
        <taxon>Chordata</taxon>
        <taxon>Craniata</taxon>
        <taxon>Vertebrata</taxon>
        <taxon>Euteleostomi</taxon>
        <taxon>Actinopterygii</taxon>
        <taxon>Neopterygii</taxon>
        <taxon>Teleostei</taxon>
        <taxon>Neoteleostei</taxon>
        <taxon>Acanthomorphata</taxon>
        <taxon>Eupercaria</taxon>
        <taxon>Perciformes</taxon>
        <taxon>Notothenioidei</taxon>
        <taxon>Nototheniidae</taxon>
        <taxon>Dissostichus</taxon>
    </lineage>
</organism>
<dbReference type="EMBL" id="JASDAP010000018">
    <property type="protein sequence ID" value="KAK1888217.1"/>
    <property type="molecule type" value="Genomic_DNA"/>
</dbReference>
<evidence type="ECO:0000313" key="12">
    <source>
        <dbReference type="Proteomes" id="UP001228049"/>
    </source>
</evidence>
<protein>
    <submittedName>
        <fullName evidence="11">P2Y purinoceptor 1</fullName>
    </submittedName>
</protein>
<feature type="transmembrane region" description="Helical" evidence="9">
    <location>
        <begin position="104"/>
        <end position="128"/>
    </location>
</feature>
<dbReference type="SUPFAM" id="SSF81321">
    <property type="entry name" value="Family A G protein-coupled receptor-like"/>
    <property type="match status" value="1"/>
</dbReference>
<feature type="transmembrane region" description="Helical" evidence="9">
    <location>
        <begin position="149"/>
        <end position="168"/>
    </location>
</feature>
<gene>
    <name evidence="11" type="ORF">KUDE01_029002</name>
</gene>
<keyword evidence="5" id="KW-0297">G-protein coupled receptor</keyword>
<dbReference type="InterPro" id="IPR000276">
    <property type="entry name" value="GPCR_Rhodpsn"/>
</dbReference>
<dbReference type="Gene3D" id="1.20.1070.10">
    <property type="entry name" value="Rhodopsin 7-helix transmembrane proteins"/>
    <property type="match status" value="1"/>
</dbReference>
<evidence type="ECO:0000256" key="1">
    <source>
        <dbReference type="ARBA" id="ARBA00004651"/>
    </source>
</evidence>
<feature type="transmembrane region" description="Helical" evidence="9">
    <location>
        <begin position="279"/>
        <end position="306"/>
    </location>
</feature>
<reference evidence="11" key="1">
    <citation type="submission" date="2023-04" db="EMBL/GenBank/DDBJ databases">
        <title>Chromosome-level genome of Chaenocephalus aceratus.</title>
        <authorList>
            <person name="Park H."/>
        </authorList>
    </citation>
    <scope>NUCLEOTIDE SEQUENCE</scope>
    <source>
        <strain evidence="11">DE</strain>
        <tissue evidence="11">Muscle</tissue>
    </source>
</reference>
<keyword evidence="12" id="KW-1185">Reference proteome</keyword>
<evidence type="ECO:0000256" key="2">
    <source>
        <dbReference type="ARBA" id="ARBA00022475"/>
    </source>
</evidence>
<keyword evidence="7" id="KW-0675">Receptor</keyword>
<evidence type="ECO:0000256" key="3">
    <source>
        <dbReference type="ARBA" id="ARBA00022692"/>
    </source>
</evidence>
<evidence type="ECO:0000256" key="7">
    <source>
        <dbReference type="ARBA" id="ARBA00023170"/>
    </source>
</evidence>
<dbReference type="Pfam" id="PF00001">
    <property type="entry name" value="7tm_1"/>
    <property type="match status" value="1"/>
</dbReference>
<evidence type="ECO:0000256" key="8">
    <source>
        <dbReference type="ARBA" id="ARBA00023224"/>
    </source>
</evidence>
<evidence type="ECO:0000259" key="10">
    <source>
        <dbReference type="PROSITE" id="PS50262"/>
    </source>
</evidence>
<comment type="subcellular location">
    <subcellularLocation>
        <location evidence="1">Cell membrane</location>
        <topology evidence="1">Multi-pass membrane protein</topology>
    </subcellularLocation>
</comment>
<name>A0AAD9F480_DISEL</name>
<feature type="domain" description="G-protein coupled receptors family 1 profile" evidence="10">
    <location>
        <begin position="84"/>
        <end position="342"/>
    </location>
</feature>
<keyword evidence="6 9" id="KW-0472">Membrane</keyword>
<feature type="transmembrane region" description="Helical" evidence="9">
    <location>
        <begin position="65"/>
        <end position="92"/>
    </location>
</feature>
<evidence type="ECO:0000256" key="4">
    <source>
        <dbReference type="ARBA" id="ARBA00022989"/>
    </source>
</evidence>
<dbReference type="PRINTS" id="PR01157">
    <property type="entry name" value="P2YPURNOCPTR"/>
</dbReference>
<proteinExistence type="predicted"/>
<sequence length="376" mass="43111">MIPFYNSNKSHTAERDSSRFLDTLVTLRDYRDSYCKLKKALGEEVLLEFLNRSTVFCSQFENGRWYCYILLVLFTFALPVGILGNIAAIINYSCFRKTSSTSNIFLLNLALCDSAWILTLPFTLYFTFQRPHLKGIKIFCQFKKISFNINIYGSILFLTLISFDRYVGTVHPISSLRWWDVGKAKLCSICTWVTLVLASIPDLFVTFAIQREEHISVCMDHVQGPFIYVKTITIIRTIIGFLLPFSVMLACYIKTVRVLRGLPRGRTHRGAQRAGGKPLRLITAAILVFAVSFMPYHIMIVTLVFMKINNQVTQSNTNVLYASYEFFEAICSVSSCLDPVLYIVASEQFQRKLLALKRDRYRKLCCRANRRVGVIG</sequence>
<keyword evidence="4 9" id="KW-1133">Transmembrane helix</keyword>
<keyword evidence="2" id="KW-1003">Cell membrane</keyword>
<dbReference type="InterPro" id="IPR017452">
    <property type="entry name" value="GPCR_Rhodpsn_7TM"/>
</dbReference>
<dbReference type="GO" id="GO:0004930">
    <property type="term" value="F:G protein-coupled receptor activity"/>
    <property type="evidence" value="ECO:0007669"/>
    <property type="project" value="UniProtKB-KW"/>
</dbReference>
<dbReference type="PRINTS" id="PR00237">
    <property type="entry name" value="GPCRRHODOPSN"/>
</dbReference>
<dbReference type="PANTHER" id="PTHR24231:SF38">
    <property type="entry name" value="G-PROTEIN COUPLED RECEPTORS FAMILY 1 PROFILE DOMAIN-CONTAINING PROTEIN"/>
    <property type="match status" value="1"/>
</dbReference>
<dbReference type="CDD" id="cd14982">
    <property type="entry name" value="7tmA_purinoceptor-like"/>
    <property type="match status" value="1"/>
</dbReference>
<dbReference type="GO" id="GO:0005886">
    <property type="term" value="C:plasma membrane"/>
    <property type="evidence" value="ECO:0007669"/>
    <property type="project" value="UniProtKB-SubCell"/>
</dbReference>
<dbReference type="PROSITE" id="PS50262">
    <property type="entry name" value="G_PROTEIN_RECEP_F1_2"/>
    <property type="match status" value="1"/>
</dbReference>
<evidence type="ECO:0000256" key="5">
    <source>
        <dbReference type="ARBA" id="ARBA00023040"/>
    </source>
</evidence>
<dbReference type="PANTHER" id="PTHR24231">
    <property type="entry name" value="PURINOCEPTOR-RELATED G-PROTEIN COUPLED RECEPTOR"/>
    <property type="match status" value="1"/>
</dbReference>
<accession>A0AAD9F480</accession>
<feature type="transmembrane region" description="Helical" evidence="9">
    <location>
        <begin position="234"/>
        <end position="259"/>
    </location>
</feature>
<evidence type="ECO:0000256" key="6">
    <source>
        <dbReference type="ARBA" id="ARBA00023136"/>
    </source>
</evidence>
<evidence type="ECO:0000256" key="9">
    <source>
        <dbReference type="SAM" id="Phobius"/>
    </source>
</evidence>
<keyword evidence="3 9" id="KW-0812">Transmembrane</keyword>
<evidence type="ECO:0000313" key="11">
    <source>
        <dbReference type="EMBL" id="KAK1888217.1"/>
    </source>
</evidence>
<dbReference type="Proteomes" id="UP001228049">
    <property type="component" value="Unassembled WGS sequence"/>
</dbReference>
<comment type="caution">
    <text evidence="11">The sequence shown here is derived from an EMBL/GenBank/DDBJ whole genome shotgun (WGS) entry which is preliminary data.</text>
</comment>